<dbReference type="Proteomes" id="UP000326678">
    <property type="component" value="Chromosome Gxm1"/>
</dbReference>
<evidence type="ECO:0000259" key="4">
    <source>
        <dbReference type="PROSITE" id="PS51934"/>
    </source>
</evidence>
<dbReference type="AlphaFoldDB" id="A0A5P8VZX4"/>
<gene>
    <name evidence="5" type="ORF">GXM_03495</name>
</gene>
<dbReference type="RefSeq" id="WP_152589272.1">
    <property type="nucleotide sequence ID" value="NZ_CP045226.1"/>
</dbReference>
<dbReference type="PROSITE" id="PS51934">
    <property type="entry name" value="LRAT"/>
    <property type="match status" value="1"/>
</dbReference>
<evidence type="ECO:0000256" key="3">
    <source>
        <dbReference type="ARBA" id="ARBA00023098"/>
    </source>
</evidence>
<sequence>MRKGDHIYFNCGGYTHHGIDCGDGTVIHYTKNQRNISRISWDSFASGKTVFVREYGSCDFPDVVIQRAESRLGENIYDLFGNNCEHFATWCKTGIHASEQVKNAGATTGGASVSGAAVAGSIGVVSAAGAAAGLSGAGIMSGLATVGGLVGGGAVAGIGALGMAPATITTLAMNSVLEDNENLTSEEREARAVGRTMTTVGAAAGTAGAVGAVAAAGSVAGLSAAGITSGLAAVGATVGGGMAAGVAITVAAPAVAAAAVGYGAYCFWKWISE</sequence>
<name>A0A5P8VZX4_9NOSO</name>
<dbReference type="PANTHER" id="PTHR13943:SF77">
    <property type="entry name" value="LRAT DOMAIN-CONTAINING PROTEIN"/>
    <property type="match status" value="1"/>
</dbReference>
<dbReference type="GO" id="GO:0008970">
    <property type="term" value="F:phospholipase A1 activity"/>
    <property type="evidence" value="ECO:0007669"/>
    <property type="project" value="TreeGrafter"/>
</dbReference>
<dbReference type="KEGG" id="nsh:GXM_03495"/>
<organism evidence="5 6">
    <name type="scientific">Nostoc sphaeroides CCNUC1</name>
    <dbReference type="NCBI Taxonomy" id="2653204"/>
    <lineage>
        <taxon>Bacteria</taxon>
        <taxon>Bacillati</taxon>
        <taxon>Cyanobacteriota</taxon>
        <taxon>Cyanophyceae</taxon>
        <taxon>Nostocales</taxon>
        <taxon>Nostocaceae</taxon>
        <taxon>Nostoc</taxon>
    </lineage>
</organism>
<evidence type="ECO:0000256" key="1">
    <source>
        <dbReference type="ARBA" id="ARBA00022679"/>
    </source>
</evidence>
<evidence type="ECO:0000313" key="6">
    <source>
        <dbReference type="Proteomes" id="UP000326678"/>
    </source>
</evidence>
<dbReference type="GO" id="GO:0016410">
    <property type="term" value="F:N-acyltransferase activity"/>
    <property type="evidence" value="ECO:0007669"/>
    <property type="project" value="TreeGrafter"/>
</dbReference>
<dbReference type="GO" id="GO:0004623">
    <property type="term" value="F:phospholipase A2 activity"/>
    <property type="evidence" value="ECO:0007669"/>
    <property type="project" value="TreeGrafter"/>
</dbReference>
<dbReference type="Gene3D" id="3.90.1720.10">
    <property type="entry name" value="endopeptidase domain like (from Nostoc punctiforme)"/>
    <property type="match status" value="1"/>
</dbReference>
<dbReference type="InterPro" id="IPR051496">
    <property type="entry name" value="H-rev107_PLA/AT"/>
</dbReference>
<feature type="domain" description="LRAT" evidence="4">
    <location>
        <begin position="6"/>
        <end position="100"/>
    </location>
</feature>
<evidence type="ECO:0000313" key="5">
    <source>
        <dbReference type="EMBL" id="QFS46015.1"/>
    </source>
</evidence>
<proteinExistence type="predicted"/>
<accession>A0A5P8VZX4</accession>
<keyword evidence="6" id="KW-1185">Reference proteome</keyword>
<keyword evidence="1" id="KW-0808">Transferase</keyword>
<dbReference type="GO" id="GO:0070292">
    <property type="term" value="P:N-acylphosphatidylethanolamine metabolic process"/>
    <property type="evidence" value="ECO:0007669"/>
    <property type="project" value="TreeGrafter"/>
</dbReference>
<dbReference type="PANTHER" id="PTHR13943">
    <property type="entry name" value="HRAS-LIKE SUPPRESSOR - RELATED"/>
    <property type="match status" value="1"/>
</dbReference>
<keyword evidence="3" id="KW-0443">Lipid metabolism</keyword>
<dbReference type="EMBL" id="CP045226">
    <property type="protein sequence ID" value="QFS46015.1"/>
    <property type="molecule type" value="Genomic_DNA"/>
</dbReference>
<reference evidence="5 6" key="1">
    <citation type="submission" date="2019-10" db="EMBL/GenBank/DDBJ databases">
        <title>Genomic and transcriptomic insights into the perfect genentic adaptation of a filamentous nitrogen-fixing cyanobacterium to rice fields.</title>
        <authorList>
            <person name="Chen Z."/>
        </authorList>
    </citation>
    <scope>NUCLEOTIDE SEQUENCE [LARGE SCALE GENOMIC DNA]</scope>
    <source>
        <strain evidence="5">CCNUC1</strain>
    </source>
</reference>
<dbReference type="Pfam" id="PF04970">
    <property type="entry name" value="LRAT"/>
    <property type="match status" value="1"/>
</dbReference>
<dbReference type="GO" id="GO:0005737">
    <property type="term" value="C:cytoplasm"/>
    <property type="evidence" value="ECO:0007669"/>
    <property type="project" value="TreeGrafter"/>
</dbReference>
<dbReference type="InterPro" id="IPR007053">
    <property type="entry name" value="LRAT_dom"/>
</dbReference>
<evidence type="ECO:0000256" key="2">
    <source>
        <dbReference type="ARBA" id="ARBA00022801"/>
    </source>
</evidence>
<keyword evidence="2" id="KW-0378">Hydrolase</keyword>
<protein>
    <submittedName>
        <fullName evidence="5">NC domain protein (Plasmid)</fullName>
    </submittedName>
</protein>